<dbReference type="EMBL" id="GBRH01279231">
    <property type="protein sequence ID" value="JAD18664.1"/>
    <property type="molecule type" value="Transcribed_RNA"/>
</dbReference>
<name>A0A0A8XXG5_ARUDO</name>
<reference evidence="1" key="1">
    <citation type="submission" date="2014-09" db="EMBL/GenBank/DDBJ databases">
        <authorList>
            <person name="Magalhaes I.L.F."/>
            <person name="Oliveira U."/>
            <person name="Santos F.R."/>
            <person name="Vidigal T.H.D.A."/>
            <person name="Brescovit A.D."/>
            <person name="Santos A.J."/>
        </authorList>
    </citation>
    <scope>NUCLEOTIDE SEQUENCE</scope>
    <source>
        <tissue evidence="1">Shoot tissue taken approximately 20 cm above the soil surface</tissue>
    </source>
</reference>
<accession>A0A0A8XXG5</accession>
<evidence type="ECO:0000313" key="1">
    <source>
        <dbReference type="EMBL" id="JAD18664.1"/>
    </source>
</evidence>
<protein>
    <submittedName>
        <fullName evidence="1">Uncharacterized protein</fullName>
    </submittedName>
</protein>
<proteinExistence type="predicted"/>
<sequence length="14" mass="1795">METKQIKKQQTFER</sequence>
<reference evidence="1" key="2">
    <citation type="journal article" date="2015" name="Data Brief">
        <title>Shoot transcriptome of the giant reed, Arundo donax.</title>
        <authorList>
            <person name="Barrero R.A."/>
            <person name="Guerrero F.D."/>
            <person name="Moolhuijzen P."/>
            <person name="Goolsby J.A."/>
            <person name="Tidwell J."/>
            <person name="Bellgard S.E."/>
            <person name="Bellgard M.I."/>
        </authorList>
    </citation>
    <scope>NUCLEOTIDE SEQUENCE</scope>
    <source>
        <tissue evidence="1">Shoot tissue taken approximately 20 cm above the soil surface</tissue>
    </source>
</reference>
<organism evidence="1">
    <name type="scientific">Arundo donax</name>
    <name type="common">Giant reed</name>
    <name type="synonym">Donax arundinaceus</name>
    <dbReference type="NCBI Taxonomy" id="35708"/>
    <lineage>
        <taxon>Eukaryota</taxon>
        <taxon>Viridiplantae</taxon>
        <taxon>Streptophyta</taxon>
        <taxon>Embryophyta</taxon>
        <taxon>Tracheophyta</taxon>
        <taxon>Spermatophyta</taxon>
        <taxon>Magnoliopsida</taxon>
        <taxon>Liliopsida</taxon>
        <taxon>Poales</taxon>
        <taxon>Poaceae</taxon>
        <taxon>PACMAD clade</taxon>
        <taxon>Arundinoideae</taxon>
        <taxon>Arundineae</taxon>
        <taxon>Arundo</taxon>
    </lineage>
</organism>